<evidence type="ECO:0000256" key="8">
    <source>
        <dbReference type="ARBA" id="ARBA00023163"/>
    </source>
</evidence>
<dbReference type="OrthoDB" id="10018191at2759"/>
<reference evidence="12 14" key="2">
    <citation type="submission" date="2018-11" db="EMBL/GenBank/DDBJ databases">
        <authorList>
            <consortium name="Pathogen Informatics"/>
        </authorList>
    </citation>
    <scope>NUCLEOTIDE SEQUENCE [LARGE SCALE GENOMIC DNA]</scope>
</reference>
<dbReference type="Gene3D" id="3.30.160.60">
    <property type="entry name" value="Classic Zinc Finger"/>
    <property type="match status" value="3"/>
</dbReference>
<dbReference type="PANTHER" id="PTHR23235:SF161">
    <property type="entry name" value="C2H2-TYPE DOMAIN-CONTAINING PROTEIN"/>
    <property type="match status" value="1"/>
</dbReference>
<evidence type="ECO:0000256" key="5">
    <source>
        <dbReference type="ARBA" id="ARBA00022771"/>
    </source>
</evidence>
<dbReference type="Proteomes" id="UP000038040">
    <property type="component" value="Unplaced"/>
</dbReference>
<dbReference type="PROSITE" id="PS50157">
    <property type="entry name" value="ZINC_FINGER_C2H2_2"/>
    <property type="match status" value="4"/>
</dbReference>
<dbReference type="InterPro" id="IPR013087">
    <property type="entry name" value="Znf_C2H2_type"/>
</dbReference>
<dbReference type="FunFam" id="3.30.160.60:FF:000761">
    <property type="entry name" value="Zinc finger protein 449"/>
    <property type="match status" value="1"/>
</dbReference>
<evidence type="ECO:0000313" key="13">
    <source>
        <dbReference type="Proteomes" id="UP000038040"/>
    </source>
</evidence>
<evidence type="ECO:0000313" key="15">
    <source>
        <dbReference type="WBParaSite" id="DME_0000916801-mRNA-1"/>
    </source>
</evidence>
<keyword evidence="6" id="KW-0862">Zinc</keyword>
<dbReference type="SMART" id="SM00355">
    <property type="entry name" value="ZnF_C2H2"/>
    <property type="match status" value="4"/>
</dbReference>
<dbReference type="GO" id="GO:0008270">
    <property type="term" value="F:zinc ion binding"/>
    <property type="evidence" value="ECO:0007669"/>
    <property type="project" value="UniProtKB-KW"/>
</dbReference>
<dbReference type="SUPFAM" id="SSF57667">
    <property type="entry name" value="beta-beta-alpha zinc fingers"/>
    <property type="match status" value="2"/>
</dbReference>
<gene>
    <name evidence="12" type="ORF">DME_LOCUS2905</name>
</gene>
<dbReference type="FunFam" id="3.30.160.60:FF:000395">
    <property type="entry name" value="zinc finger protein 513"/>
    <property type="match status" value="1"/>
</dbReference>
<comment type="subcellular location">
    <subcellularLocation>
        <location evidence="1">Nucleus</location>
    </subcellularLocation>
</comment>
<protein>
    <submittedName>
        <fullName evidence="15">Zinc finger protein</fullName>
    </submittedName>
</protein>
<sequence>MAARNELDASTMPSTVIQTLSSSGQYKKRLLQKYNKEQEDIVRNRETLYPCLSNEALSLNNSFEISKPTFDTKNSCSKDDSHKRAILLRQPTIEESFSPSPDSLPLQNLSKFSEAFGSQHQIASWMHNQLLALQKQWFAEPVMPSSNSQLQIPRPCLTVKSPQLLAPPSTHTSRTFLRAVSPQLESTLGPIKHSAIWRRSRSESDVSYDNYICKHCGQAFAVHDRLAKHIASRHRDRSISVTGDETLSKLHKCTVCTKSFGRSDMLTRHMRLHTGIKPYGCHICGQVFSRSDHLSTHQRTHTGEKPYQCPQCNYAASRRDMITRHMKTHIRPGGSPEFSPLAIERLTLGQIQRKSAQSSSSQFKSSQFDFSPSSFQLNSSEQRHDFSQDNISSGLHKSMDNLVILDKSTVNLIGSGLRPSAFTPSVKYNSSKSTISENAFDPNKLLIPCTYFGPHSSPRTSPAITCQSNLFFSSNIS</sequence>
<feature type="domain" description="C2H2-type" evidence="11">
    <location>
        <begin position="279"/>
        <end position="306"/>
    </location>
</feature>
<evidence type="ECO:0000256" key="6">
    <source>
        <dbReference type="ARBA" id="ARBA00022833"/>
    </source>
</evidence>
<dbReference type="PANTHER" id="PTHR23235">
    <property type="entry name" value="KRUEPPEL-LIKE TRANSCRIPTION FACTOR"/>
    <property type="match status" value="1"/>
</dbReference>
<keyword evidence="9" id="KW-0539">Nucleus</keyword>
<keyword evidence="4" id="KW-0677">Repeat</keyword>
<dbReference type="AlphaFoldDB" id="A0A158Q660"/>
<evidence type="ECO:0000259" key="11">
    <source>
        <dbReference type="PROSITE" id="PS50157"/>
    </source>
</evidence>
<evidence type="ECO:0000256" key="10">
    <source>
        <dbReference type="PROSITE-ProRule" id="PRU00042"/>
    </source>
</evidence>
<dbReference type="GO" id="GO:0000978">
    <property type="term" value="F:RNA polymerase II cis-regulatory region sequence-specific DNA binding"/>
    <property type="evidence" value="ECO:0007669"/>
    <property type="project" value="TreeGrafter"/>
</dbReference>
<evidence type="ECO:0000313" key="12">
    <source>
        <dbReference type="EMBL" id="VDN52932.1"/>
    </source>
</evidence>
<evidence type="ECO:0000256" key="1">
    <source>
        <dbReference type="ARBA" id="ARBA00004123"/>
    </source>
</evidence>
<organism evidence="13 15">
    <name type="scientific">Dracunculus medinensis</name>
    <name type="common">Guinea worm</name>
    <dbReference type="NCBI Taxonomy" id="318479"/>
    <lineage>
        <taxon>Eukaryota</taxon>
        <taxon>Metazoa</taxon>
        <taxon>Ecdysozoa</taxon>
        <taxon>Nematoda</taxon>
        <taxon>Chromadorea</taxon>
        <taxon>Rhabditida</taxon>
        <taxon>Spirurina</taxon>
        <taxon>Dracunculoidea</taxon>
        <taxon>Dracunculidae</taxon>
        <taxon>Dracunculus</taxon>
    </lineage>
</organism>
<dbReference type="FunFam" id="3.30.160.60:FF:001498">
    <property type="entry name" value="Zinc finger protein 404"/>
    <property type="match status" value="1"/>
</dbReference>
<feature type="domain" description="C2H2-type" evidence="11">
    <location>
        <begin position="251"/>
        <end position="278"/>
    </location>
</feature>
<dbReference type="WBParaSite" id="DME_0000916801-mRNA-1">
    <property type="protein sequence ID" value="DME_0000916801-mRNA-1"/>
    <property type="gene ID" value="DME_0000916801"/>
</dbReference>
<keyword evidence="7" id="KW-0805">Transcription regulation</keyword>
<dbReference type="GO" id="GO:0005634">
    <property type="term" value="C:nucleus"/>
    <property type="evidence" value="ECO:0007669"/>
    <property type="project" value="UniProtKB-SubCell"/>
</dbReference>
<evidence type="ECO:0000256" key="9">
    <source>
        <dbReference type="ARBA" id="ARBA00023242"/>
    </source>
</evidence>
<comment type="similarity">
    <text evidence="2">Belongs to the krueppel C2H2-type zinc-finger protein family.</text>
</comment>
<keyword evidence="3" id="KW-0479">Metal-binding</keyword>
<dbReference type="STRING" id="318479.A0A158Q660"/>
<feature type="domain" description="C2H2-type" evidence="11">
    <location>
        <begin position="211"/>
        <end position="239"/>
    </location>
</feature>
<keyword evidence="5 10" id="KW-0863">Zinc-finger</keyword>
<evidence type="ECO:0000256" key="4">
    <source>
        <dbReference type="ARBA" id="ARBA00022737"/>
    </source>
</evidence>
<dbReference type="GO" id="GO:0000981">
    <property type="term" value="F:DNA-binding transcription factor activity, RNA polymerase II-specific"/>
    <property type="evidence" value="ECO:0007669"/>
    <property type="project" value="TreeGrafter"/>
</dbReference>
<dbReference type="EMBL" id="UYYG01000088">
    <property type="protein sequence ID" value="VDN52932.1"/>
    <property type="molecule type" value="Genomic_DNA"/>
</dbReference>
<reference evidence="15" key="1">
    <citation type="submission" date="2016-04" db="UniProtKB">
        <authorList>
            <consortium name="WormBaseParasite"/>
        </authorList>
    </citation>
    <scope>IDENTIFICATION</scope>
</reference>
<proteinExistence type="inferred from homology"/>
<dbReference type="PROSITE" id="PS00028">
    <property type="entry name" value="ZINC_FINGER_C2H2_1"/>
    <property type="match status" value="3"/>
</dbReference>
<feature type="domain" description="C2H2-type" evidence="11">
    <location>
        <begin position="307"/>
        <end position="329"/>
    </location>
</feature>
<dbReference type="Proteomes" id="UP000274756">
    <property type="component" value="Unassembled WGS sequence"/>
</dbReference>
<accession>A0A158Q660</accession>
<dbReference type="Pfam" id="PF00096">
    <property type="entry name" value="zf-C2H2"/>
    <property type="match status" value="4"/>
</dbReference>
<dbReference type="InterPro" id="IPR036236">
    <property type="entry name" value="Znf_C2H2_sf"/>
</dbReference>
<evidence type="ECO:0000256" key="3">
    <source>
        <dbReference type="ARBA" id="ARBA00022723"/>
    </source>
</evidence>
<keyword evidence="8" id="KW-0804">Transcription</keyword>
<name>A0A158Q660_DRAME</name>
<evidence type="ECO:0000256" key="2">
    <source>
        <dbReference type="ARBA" id="ARBA00006991"/>
    </source>
</evidence>
<keyword evidence="14" id="KW-1185">Reference proteome</keyword>
<evidence type="ECO:0000313" key="14">
    <source>
        <dbReference type="Proteomes" id="UP000274756"/>
    </source>
</evidence>
<evidence type="ECO:0000256" key="7">
    <source>
        <dbReference type="ARBA" id="ARBA00023015"/>
    </source>
</evidence>